<name>A0A443NNM5_9MAGN</name>
<comment type="caution">
    <text evidence="1">The sequence shown here is derived from an EMBL/GenBank/DDBJ whole genome shotgun (WGS) entry which is preliminary data.</text>
</comment>
<protein>
    <submittedName>
        <fullName evidence="1">Uncharacterized protein</fullName>
    </submittedName>
</protein>
<evidence type="ECO:0000313" key="1">
    <source>
        <dbReference type="EMBL" id="RWR80079.1"/>
    </source>
</evidence>
<gene>
    <name evidence="1" type="ORF">CKAN_00869400</name>
</gene>
<dbReference type="EMBL" id="QPKB01000003">
    <property type="protein sequence ID" value="RWR80079.1"/>
    <property type="molecule type" value="Genomic_DNA"/>
</dbReference>
<keyword evidence="2" id="KW-1185">Reference proteome</keyword>
<organism evidence="1 2">
    <name type="scientific">Cinnamomum micranthum f. kanehirae</name>
    <dbReference type="NCBI Taxonomy" id="337451"/>
    <lineage>
        <taxon>Eukaryota</taxon>
        <taxon>Viridiplantae</taxon>
        <taxon>Streptophyta</taxon>
        <taxon>Embryophyta</taxon>
        <taxon>Tracheophyta</taxon>
        <taxon>Spermatophyta</taxon>
        <taxon>Magnoliopsida</taxon>
        <taxon>Magnoliidae</taxon>
        <taxon>Laurales</taxon>
        <taxon>Lauraceae</taxon>
        <taxon>Cinnamomum</taxon>
    </lineage>
</organism>
<accession>A0A443NNM5</accession>
<sequence>MTAVEGVFEKDYPDILPVSQQGPQSTFSDCLLRQRPFDCQAVHDLEIFELDEPNTVCYSPASLLRKSPSVMQANGSWDRELRVVHSETERSSGYKQH</sequence>
<dbReference type="AlphaFoldDB" id="A0A443NNM5"/>
<evidence type="ECO:0000313" key="2">
    <source>
        <dbReference type="Proteomes" id="UP000283530"/>
    </source>
</evidence>
<dbReference type="Proteomes" id="UP000283530">
    <property type="component" value="Unassembled WGS sequence"/>
</dbReference>
<reference evidence="1 2" key="1">
    <citation type="journal article" date="2019" name="Nat. Plants">
        <title>Stout camphor tree genome fills gaps in understanding of flowering plant genome evolution.</title>
        <authorList>
            <person name="Chaw S.M."/>
            <person name="Liu Y.C."/>
            <person name="Wu Y.W."/>
            <person name="Wang H.Y."/>
            <person name="Lin C.I."/>
            <person name="Wu C.S."/>
            <person name="Ke H.M."/>
            <person name="Chang L.Y."/>
            <person name="Hsu C.Y."/>
            <person name="Yang H.T."/>
            <person name="Sudianto E."/>
            <person name="Hsu M.H."/>
            <person name="Wu K.P."/>
            <person name="Wang L.N."/>
            <person name="Leebens-Mack J.H."/>
            <person name="Tsai I.J."/>
        </authorList>
    </citation>
    <scope>NUCLEOTIDE SEQUENCE [LARGE SCALE GENOMIC DNA]</scope>
    <source>
        <strain evidence="2">cv. Chaw 1501</strain>
        <tissue evidence="1">Young leaves</tissue>
    </source>
</reference>
<proteinExistence type="predicted"/>